<keyword evidence="2" id="KW-1185">Reference proteome</keyword>
<dbReference type="EMBL" id="CBYB010000010">
    <property type="protein sequence ID" value="CDM60145.1"/>
    <property type="molecule type" value="Genomic_DNA"/>
</dbReference>
<comment type="caution">
    <text evidence="1">The sequence shown here is derived from an EMBL/GenBank/DDBJ whole genome shotgun (WGS) entry which is preliminary data.</text>
</comment>
<keyword evidence="1" id="KW-0614">Plasmid</keyword>
<evidence type="ECO:0000313" key="1">
    <source>
        <dbReference type="EMBL" id="CDM60145.1"/>
    </source>
</evidence>
<organism evidence="1 2">
    <name type="scientific">Rhizobium favelukesii</name>
    <dbReference type="NCBI Taxonomy" id="348824"/>
    <lineage>
        <taxon>Bacteria</taxon>
        <taxon>Pseudomonadati</taxon>
        <taxon>Pseudomonadota</taxon>
        <taxon>Alphaproteobacteria</taxon>
        <taxon>Hyphomicrobiales</taxon>
        <taxon>Rhizobiaceae</taxon>
        <taxon>Rhizobium/Agrobacterium group</taxon>
        <taxon>Rhizobium</taxon>
    </lineage>
</organism>
<reference evidence="1" key="1">
    <citation type="submission" date="2013-11" db="EMBL/GenBank/DDBJ databases">
        <title>Draft genome sequence of the broad-host-range Rhizobium sp. LPU83 strain, a member of the low-genetic diversity Oregon-like Rhizobium sp. group.</title>
        <authorList>
            <person name="Wibberg D."/>
            <person name="Puehler A."/>
            <person name="Schlueter A."/>
        </authorList>
    </citation>
    <scope>NUCLEOTIDE SEQUENCE [LARGE SCALE GENOMIC DNA]</scope>
    <source>
        <strain evidence="1">LPU83</strain>
        <plasmid evidence="1">pLPU83b</plasmid>
    </source>
</reference>
<evidence type="ECO:0000313" key="2">
    <source>
        <dbReference type="Proteomes" id="UP000019443"/>
    </source>
</evidence>
<protein>
    <submittedName>
        <fullName evidence="1">Uncharacterized protein</fullName>
    </submittedName>
</protein>
<sequence>MISIMVNYILGNLHLGLRIVAAGSGQLSLDFQRFAPIK</sequence>
<geneLocation type="plasmid" evidence="1">
    <name>pLPU83b</name>
</geneLocation>
<accession>W6RIG2</accession>
<dbReference type="Proteomes" id="UP000019443">
    <property type="component" value="Unassembled WGS sequence"/>
</dbReference>
<proteinExistence type="predicted"/>
<gene>
    <name evidence="1" type="ORF">LPU83_pLPU83b_0149</name>
</gene>
<name>W6RIG2_9HYPH</name>
<dbReference type="AlphaFoldDB" id="W6RIG2"/>